<feature type="transmembrane region" description="Helical" evidence="1">
    <location>
        <begin position="64"/>
        <end position="88"/>
    </location>
</feature>
<dbReference type="InterPro" id="IPR046253">
    <property type="entry name" value="DUF6286"/>
</dbReference>
<dbReference type="Pfam" id="PF19803">
    <property type="entry name" value="DUF6286"/>
    <property type="match status" value="1"/>
</dbReference>
<evidence type="ECO:0000313" key="4">
    <source>
        <dbReference type="Proteomes" id="UP001501490"/>
    </source>
</evidence>
<keyword evidence="1" id="KW-0472">Membrane</keyword>
<evidence type="ECO:0000259" key="2">
    <source>
        <dbReference type="Pfam" id="PF19803"/>
    </source>
</evidence>
<organism evidence="3 4">
    <name type="scientific">Microlunatus ginsengisoli</name>
    <dbReference type="NCBI Taxonomy" id="363863"/>
    <lineage>
        <taxon>Bacteria</taxon>
        <taxon>Bacillati</taxon>
        <taxon>Actinomycetota</taxon>
        <taxon>Actinomycetes</taxon>
        <taxon>Propionibacteriales</taxon>
        <taxon>Propionibacteriaceae</taxon>
        <taxon>Microlunatus</taxon>
    </lineage>
</organism>
<name>A0ABP7ABR7_9ACTN</name>
<evidence type="ECO:0000313" key="3">
    <source>
        <dbReference type="EMBL" id="GAA3629054.1"/>
    </source>
</evidence>
<proteinExistence type="predicted"/>
<dbReference type="Proteomes" id="UP001501490">
    <property type="component" value="Unassembled WGS sequence"/>
</dbReference>
<accession>A0ABP7ABR7</accession>
<feature type="domain" description="DUF6286" evidence="2">
    <location>
        <begin position="78"/>
        <end position="185"/>
    </location>
</feature>
<dbReference type="EMBL" id="BAABAB010000023">
    <property type="protein sequence ID" value="GAA3629054.1"/>
    <property type="molecule type" value="Genomic_DNA"/>
</dbReference>
<keyword evidence="1" id="KW-1133">Transmembrane helix</keyword>
<reference evidence="4" key="1">
    <citation type="journal article" date="2019" name="Int. J. Syst. Evol. Microbiol.">
        <title>The Global Catalogue of Microorganisms (GCM) 10K type strain sequencing project: providing services to taxonomists for standard genome sequencing and annotation.</title>
        <authorList>
            <consortium name="The Broad Institute Genomics Platform"/>
            <consortium name="The Broad Institute Genome Sequencing Center for Infectious Disease"/>
            <person name="Wu L."/>
            <person name="Ma J."/>
        </authorList>
    </citation>
    <scope>NUCLEOTIDE SEQUENCE [LARGE SCALE GENOMIC DNA]</scope>
    <source>
        <strain evidence="4">JCM 16929</strain>
    </source>
</reference>
<keyword evidence="4" id="KW-1185">Reference proteome</keyword>
<sequence length="191" mass="20261">MSRTDARSTTLRRRPARIVPAAVVGVVVLAVGVGLVWITVLRLLNGSWPTFLGAFHAWVAPLTWGAAMAITISLAAVVVGLILLICAWKPGQPNSAVLQADRSGASAGSTDFVMTRRSVARLATSYADQVDGVDSVSARVTARRVALTVTSPSEQRSQLAATVTGRVREALQRVGLQPMPKVTTIVHTRQL</sequence>
<feature type="transmembrane region" description="Helical" evidence="1">
    <location>
        <begin position="21"/>
        <end position="44"/>
    </location>
</feature>
<protein>
    <recommendedName>
        <fullName evidence="2">DUF6286 domain-containing protein</fullName>
    </recommendedName>
</protein>
<gene>
    <name evidence="3" type="ORF">GCM10022236_34250</name>
</gene>
<evidence type="ECO:0000256" key="1">
    <source>
        <dbReference type="SAM" id="Phobius"/>
    </source>
</evidence>
<comment type="caution">
    <text evidence="3">The sequence shown here is derived from an EMBL/GenBank/DDBJ whole genome shotgun (WGS) entry which is preliminary data.</text>
</comment>
<keyword evidence="1" id="KW-0812">Transmembrane</keyword>